<accession>A0A0P1GGT2</accession>
<organism evidence="1 2">
    <name type="scientific">Tritonibacter multivorans</name>
    <dbReference type="NCBI Taxonomy" id="928856"/>
    <lineage>
        <taxon>Bacteria</taxon>
        <taxon>Pseudomonadati</taxon>
        <taxon>Pseudomonadota</taxon>
        <taxon>Alphaproteobacteria</taxon>
        <taxon>Rhodobacterales</taxon>
        <taxon>Paracoccaceae</taxon>
        <taxon>Tritonibacter</taxon>
    </lineage>
</organism>
<protein>
    <submittedName>
        <fullName evidence="1">Uncharacterized protein</fullName>
    </submittedName>
</protein>
<dbReference type="Proteomes" id="UP000052022">
    <property type="component" value="Unassembled WGS sequence"/>
</dbReference>
<evidence type="ECO:0000313" key="2">
    <source>
        <dbReference type="Proteomes" id="UP000052022"/>
    </source>
</evidence>
<reference evidence="1 2" key="1">
    <citation type="submission" date="2015-09" db="EMBL/GenBank/DDBJ databases">
        <authorList>
            <consortium name="Swine Surveillance"/>
        </authorList>
    </citation>
    <scope>NUCLEOTIDE SEQUENCE [LARGE SCALE GENOMIC DNA]</scope>
    <source>
        <strain evidence="1 2">CECT 7557</strain>
    </source>
</reference>
<dbReference type="EMBL" id="CYSD01000040">
    <property type="protein sequence ID" value="CUH80835.1"/>
    <property type="molecule type" value="Genomic_DNA"/>
</dbReference>
<evidence type="ECO:0000313" key="1">
    <source>
        <dbReference type="EMBL" id="CUH80835.1"/>
    </source>
</evidence>
<keyword evidence="2" id="KW-1185">Reference proteome</keyword>
<proteinExistence type="predicted"/>
<gene>
    <name evidence="1" type="ORF">TRM7557_03097</name>
</gene>
<sequence>MEIAFAHGLENPIRVHLADRGGRAGDENGLRR</sequence>
<dbReference type="AlphaFoldDB" id="A0A0P1GGT2"/>
<name>A0A0P1GGT2_9RHOB</name>